<dbReference type="GO" id="GO:0042973">
    <property type="term" value="F:glucan endo-1,3-beta-D-glucosidase activity"/>
    <property type="evidence" value="ECO:0007669"/>
    <property type="project" value="UniProtKB-EC"/>
</dbReference>
<evidence type="ECO:0000259" key="10">
    <source>
        <dbReference type="Pfam" id="PF17652"/>
    </source>
</evidence>
<dbReference type="InterPro" id="IPR005200">
    <property type="entry name" value="Endo-beta-glucanase"/>
</dbReference>
<dbReference type="PANTHER" id="PTHR31983:SF0">
    <property type="entry name" value="GLUCAN ENDO-1,3-BETA-D-GLUCOSIDASE 2"/>
    <property type="match status" value="1"/>
</dbReference>
<sequence length="132" mass="14459">MIPAGFPFSAYVRTQKFVTEEWNAFFSNGRANVDGGWRGILYANLATIQPAASYAFFSDPKFDPAYLDGGASQTWYLTYSAAMGGSPASSSKRSETEGAFAEGEPAEEQMEGERTTQAVHKHKGHRHGRVKL</sequence>
<evidence type="ECO:0000256" key="4">
    <source>
        <dbReference type="ARBA" id="ARBA00022801"/>
    </source>
</evidence>
<dbReference type="GO" id="GO:0000272">
    <property type="term" value="P:polysaccharide catabolic process"/>
    <property type="evidence" value="ECO:0007669"/>
    <property type="project" value="UniProtKB-KW"/>
</dbReference>
<evidence type="ECO:0000256" key="9">
    <source>
        <dbReference type="SAM" id="MobiDB-lite"/>
    </source>
</evidence>
<feature type="region of interest" description="Disordered" evidence="9">
    <location>
        <begin position="83"/>
        <end position="132"/>
    </location>
</feature>
<evidence type="ECO:0000313" key="12">
    <source>
        <dbReference type="Proteomes" id="UP000714618"/>
    </source>
</evidence>
<name>A0A9N8K121_9PEZI</name>
<keyword evidence="7" id="KW-0961">Cell wall biogenesis/degradation</keyword>
<proteinExistence type="inferred from homology"/>
<gene>
    <name evidence="11" type="ORF">AWRI4233_LOCUS6830</name>
</gene>
<accession>A0A9N8K121</accession>
<dbReference type="GO" id="GO:0052861">
    <property type="term" value="F:endo-1,3(4)-beta-glucanase activity"/>
    <property type="evidence" value="ECO:0007669"/>
    <property type="project" value="InterPro"/>
</dbReference>
<keyword evidence="8" id="KW-0624">Polysaccharide degradation</keyword>
<feature type="compositionally biased region" description="Basic residues" evidence="9">
    <location>
        <begin position="119"/>
        <end position="132"/>
    </location>
</feature>
<dbReference type="EMBL" id="CAIJEO010000008">
    <property type="protein sequence ID" value="CAD0098006.1"/>
    <property type="molecule type" value="Genomic_DNA"/>
</dbReference>
<feature type="domain" description="Glycosyl hydrolase family 81 C-terminal" evidence="10">
    <location>
        <begin position="1"/>
        <end position="77"/>
    </location>
</feature>
<dbReference type="Pfam" id="PF17652">
    <property type="entry name" value="Glyco_hydro81C"/>
    <property type="match status" value="1"/>
</dbReference>
<dbReference type="GO" id="GO:0071555">
    <property type="term" value="P:cell wall organization"/>
    <property type="evidence" value="ECO:0007669"/>
    <property type="project" value="UniProtKB-KW"/>
</dbReference>
<dbReference type="AlphaFoldDB" id="A0A9N8K121"/>
<feature type="compositionally biased region" description="Low complexity" evidence="9">
    <location>
        <begin position="83"/>
        <end position="103"/>
    </location>
</feature>
<dbReference type="Proteomes" id="UP000714618">
    <property type="component" value="Unassembled WGS sequence"/>
</dbReference>
<dbReference type="GO" id="GO:0009986">
    <property type="term" value="C:cell surface"/>
    <property type="evidence" value="ECO:0007669"/>
    <property type="project" value="TreeGrafter"/>
</dbReference>
<evidence type="ECO:0000256" key="3">
    <source>
        <dbReference type="ARBA" id="ARBA00012780"/>
    </source>
</evidence>
<dbReference type="PROSITE" id="PS52008">
    <property type="entry name" value="GH81"/>
    <property type="match status" value="1"/>
</dbReference>
<evidence type="ECO:0000313" key="11">
    <source>
        <dbReference type="EMBL" id="CAD0098006.1"/>
    </source>
</evidence>
<dbReference type="Gene3D" id="1.20.5.420">
    <property type="entry name" value="Immunoglobulin FC, subunit C"/>
    <property type="match status" value="1"/>
</dbReference>
<organism evidence="11 12">
    <name type="scientific">Aureobasidium mustum</name>
    <dbReference type="NCBI Taxonomy" id="2773714"/>
    <lineage>
        <taxon>Eukaryota</taxon>
        <taxon>Fungi</taxon>
        <taxon>Dikarya</taxon>
        <taxon>Ascomycota</taxon>
        <taxon>Pezizomycotina</taxon>
        <taxon>Dothideomycetes</taxon>
        <taxon>Dothideomycetidae</taxon>
        <taxon>Dothideales</taxon>
        <taxon>Saccotheciaceae</taxon>
        <taxon>Aureobasidium</taxon>
    </lineage>
</organism>
<dbReference type="PANTHER" id="PTHR31983">
    <property type="entry name" value="ENDO-1,3(4)-BETA-GLUCANASE 1"/>
    <property type="match status" value="1"/>
</dbReference>
<keyword evidence="6" id="KW-0326">Glycosidase</keyword>
<evidence type="ECO:0000256" key="8">
    <source>
        <dbReference type="ARBA" id="ARBA00023326"/>
    </source>
</evidence>
<reference evidence="11" key="1">
    <citation type="submission" date="2020-06" db="EMBL/GenBank/DDBJ databases">
        <authorList>
            <person name="Onetto C."/>
        </authorList>
    </citation>
    <scope>NUCLEOTIDE SEQUENCE</scope>
</reference>
<evidence type="ECO:0000256" key="6">
    <source>
        <dbReference type="ARBA" id="ARBA00023295"/>
    </source>
</evidence>
<evidence type="ECO:0000256" key="5">
    <source>
        <dbReference type="ARBA" id="ARBA00023277"/>
    </source>
</evidence>
<keyword evidence="5" id="KW-0119">Carbohydrate metabolism</keyword>
<comment type="similarity">
    <text evidence="2">Belongs to the glycosyl hydrolase 81 family.</text>
</comment>
<protein>
    <recommendedName>
        <fullName evidence="3">glucan endo-1,3-beta-D-glucosidase</fullName>
        <ecNumber evidence="3">3.2.1.39</ecNumber>
    </recommendedName>
</protein>
<dbReference type="EC" id="3.2.1.39" evidence="3"/>
<evidence type="ECO:0000256" key="1">
    <source>
        <dbReference type="ARBA" id="ARBA00000382"/>
    </source>
</evidence>
<keyword evidence="4" id="KW-0378">Hydrolase</keyword>
<evidence type="ECO:0000256" key="2">
    <source>
        <dbReference type="ARBA" id="ARBA00010730"/>
    </source>
</evidence>
<dbReference type="OrthoDB" id="4473401at2759"/>
<dbReference type="InterPro" id="IPR040720">
    <property type="entry name" value="GH81_C"/>
</dbReference>
<keyword evidence="12" id="KW-1185">Reference proteome</keyword>
<comment type="caution">
    <text evidence="11">The sequence shown here is derived from an EMBL/GenBank/DDBJ whole genome shotgun (WGS) entry which is preliminary data.</text>
</comment>
<evidence type="ECO:0000256" key="7">
    <source>
        <dbReference type="ARBA" id="ARBA00023316"/>
    </source>
</evidence>
<comment type="catalytic activity">
    <reaction evidence="1">
        <text>Hydrolysis of (1-&gt;3)-beta-D-glucosidic linkages in (1-&gt;3)-beta-D-glucans.</text>
        <dbReference type="EC" id="3.2.1.39"/>
    </reaction>
</comment>